<evidence type="ECO:0000256" key="6">
    <source>
        <dbReference type="SAM" id="Phobius"/>
    </source>
</evidence>
<feature type="transmembrane region" description="Helical" evidence="6">
    <location>
        <begin position="84"/>
        <end position="103"/>
    </location>
</feature>
<feature type="transmembrane region" description="Helical" evidence="6">
    <location>
        <begin position="150"/>
        <end position="170"/>
    </location>
</feature>
<dbReference type="InterPro" id="IPR019108">
    <property type="entry name" value="Caa3_assmbl_CtaG-rel"/>
</dbReference>
<keyword evidence="5 6" id="KW-0472">Membrane</keyword>
<gene>
    <name evidence="7" type="ORF">SAMN02745910_01118</name>
</gene>
<keyword evidence="2" id="KW-1003">Cell membrane</keyword>
<dbReference type="Pfam" id="PF09678">
    <property type="entry name" value="Caa3_CtaG"/>
    <property type="match status" value="1"/>
</dbReference>
<comment type="caution">
    <text evidence="7">The sequence shown here is derived from an EMBL/GenBank/DDBJ whole genome shotgun (WGS) entry which is preliminary data.</text>
</comment>
<feature type="transmembrane region" description="Helical" evidence="6">
    <location>
        <begin position="12"/>
        <end position="31"/>
    </location>
</feature>
<evidence type="ECO:0000313" key="7">
    <source>
        <dbReference type="EMBL" id="SFQ36691.1"/>
    </source>
</evidence>
<feature type="transmembrane region" description="Helical" evidence="6">
    <location>
        <begin position="51"/>
        <end position="72"/>
    </location>
</feature>
<evidence type="ECO:0000313" key="8">
    <source>
        <dbReference type="Proteomes" id="UP000182762"/>
    </source>
</evidence>
<sequence>MSNLDIFGFRALFSPYFFLFLVFITLLYFLIVNKGYSRFGKGKKTSWQTKMFFVLAIVTLYIIKGSPVDLLSHLIFSAHMTQMALLYLVVPPLFILGIPSWGFEAVLFNKWVKPLFSFAIKPLISLILFNGAFSFYHLPLIFDFVKTNAFIHGSVTSFLFVASFCMWWPLMNKVNENDMSGIKKIGYIFANGVLLTPACALIIFADTPLYETYTSPEAWLQAMSLCVPVDMLGSLNISGPEMFNTLPPLEDQQLGGVLMKIIQEIVYGSILAYVFFGWARRERAKDAISPLPDDFSPSEHIGNK</sequence>
<organism evidence="7 8">
    <name type="scientific">Priestia endophytica DSM 13796</name>
    <dbReference type="NCBI Taxonomy" id="1121089"/>
    <lineage>
        <taxon>Bacteria</taxon>
        <taxon>Bacillati</taxon>
        <taxon>Bacillota</taxon>
        <taxon>Bacilli</taxon>
        <taxon>Bacillales</taxon>
        <taxon>Bacillaceae</taxon>
        <taxon>Priestia</taxon>
    </lineage>
</organism>
<keyword evidence="3 6" id="KW-0812">Transmembrane</keyword>
<proteinExistence type="predicted"/>
<dbReference type="RefSeq" id="WP_061803566.1">
    <property type="nucleotide sequence ID" value="NZ_FOXX01000002.1"/>
</dbReference>
<name>A0A1I5XXI0_9BACI</name>
<dbReference type="Proteomes" id="UP000182762">
    <property type="component" value="Unassembled WGS sequence"/>
</dbReference>
<evidence type="ECO:0000256" key="1">
    <source>
        <dbReference type="ARBA" id="ARBA00004651"/>
    </source>
</evidence>
<evidence type="ECO:0000256" key="5">
    <source>
        <dbReference type="ARBA" id="ARBA00023136"/>
    </source>
</evidence>
<evidence type="ECO:0000256" key="4">
    <source>
        <dbReference type="ARBA" id="ARBA00022989"/>
    </source>
</evidence>
<feature type="transmembrane region" description="Helical" evidence="6">
    <location>
        <begin position="257"/>
        <end position="276"/>
    </location>
</feature>
<dbReference type="NCBIfam" id="TIGR02737">
    <property type="entry name" value="caa3_CtaG"/>
    <property type="match status" value="1"/>
</dbReference>
<keyword evidence="4 6" id="KW-1133">Transmembrane helix</keyword>
<evidence type="ECO:0000256" key="3">
    <source>
        <dbReference type="ARBA" id="ARBA00022692"/>
    </source>
</evidence>
<dbReference type="GeneID" id="93709850"/>
<accession>A0A1I5XXI0</accession>
<keyword evidence="8" id="KW-1185">Reference proteome</keyword>
<comment type="subcellular location">
    <subcellularLocation>
        <location evidence="1">Cell membrane</location>
        <topology evidence="1">Multi-pass membrane protein</topology>
    </subcellularLocation>
</comment>
<reference evidence="7 8" key="1">
    <citation type="submission" date="2016-10" db="EMBL/GenBank/DDBJ databases">
        <authorList>
            <person name="Varghese N."/>
            <person name="Submissions S."/>
        </authorList>
    </citation>
    <scope>NUCLEOTIDE SEQUENCE [LARGE SCALE GENOMIC DNA]</scope>
    <source>
        <strain evidence="7 8">DSM 13796</strain>
    </source>
</reference>
<feature type="transmembrane region" description="Helical" evidence="6">
    <location>
        <begin position="115"/>
        <end position="138"/>
    </location>
</feature>
<dbReference type="EMBL" id="FOXX01000002">
    <property type="protein sequence ID" value="SFQ36691.1"/>
    <property type="molecule type" value="Genomic_DNA"/>
</dbReference>
<protein>
    <submittedName>
        <fullName evidence="7">Membrane protein</fullName>
    </submittedName>
</protein>
<feature type="transmembrane region" description="Helical" evidence="6">
    <location>
        <begin position="185"/>
        <end position="206"/>
    </location>
</feature>
<evidence type="ECO:0000256" key="2">
    <source>
        <dbReference type="ARBA" id="ARBA00022475"/>
    </source>
</evidence>
<dbReference type="InterPro" id="IPR014108">
    <property type="entry name" value="Caa3-assmbl_CtaG"/>
</dbReference>